<feature type="compositionally biased region" description="Low complexity" evidence="1">
    <location>
        <begin position="443"/>
        <end position="464"/>
    </location>
</feature>
<sequence length="464" mass="48652">MNRVRQRRRMGPEGRRLSAGALLAVVALCLPLLMVPAAPALAQSDWFRPPGDVGQPSRAAPPQRARQAPQPRRQPQAAPTRQAAPPRVWNPFQPLIDLFQPQDQPRYAPGRPRDLSPPPAVASPARPPAIEAPAEPRGAVYANAAAAREERGEELKGLVLVLGDEYAETLAQGLADAFAADRKDIAVIGHAEPGSGFAPASGYDWINGGRGLVASEAPSAVVMFAGSSDLAPIQDAGGTAELFDERWRTIYGRRIDDLLLGLKLQGRPVVLVGLPPVDDAAASERHARLNEILGEHAERAGVIFVDVWDGFVDENGQFMMSGPAVDGQRRRLRTANGIGFTRAGGRKLAFFVDRELGPRLEHEELPAPGDPVAARPSIIMLTGAGAGVGARALAGGPTPPPPPGGDAAPAPEEGAVRLLVRGEPLPVVSGRTDDFTWTPPKPASARPPEGAAPAAGDAAKGAAP</sequence>
<proteinExistence type="predicted"/>
<feature type="compositionally biased region" description="Low complexity" evidence="1">
    <location>
        <begin position="55"/>
        <end position="87"/>
    </location>
</feature>
<protein>
    <submittedName>
        <fullName evidence="2">DUF459 domain-containing protein</fullName>
    </submittedName>
</protein>
<keyword evidence="3" id="KW-1185">Reference proteome</keyword>
<name>A0ABW4YRJ8_9HYPH</name>
<evidence type="ECO:0000313" key="2">
    <source>
        <dbReference type="EMBL" id="MFD2138954.1"/>
    </source>
</evidence>
<dbReference type="Pfam" id="PF04311">
    <property type="entry name" value="DUF459"/>
    <property type="match status" value="1"/>
</dbReference>
<dbReference type="InterPro" id="IPR007407">
    <property type="entry name" value="DUF459"/>
</dbReference>
<feature type="region of interest" description="Disordered" evidence="1">
    <location>
        <begin position="102"/>
        <end position="134"/>
    </location>
</feature>
<accession>A0ABW4YRJ8</accession>
<dbReference type="InterPro" id="IPR036514">
    <property type="entry name" value="SGNH_hydro_sf"/>
</dbReference>
<feature type="compositionally biased region" description="Pro residues" evidence="1">
    <location>
        <begin position="115"/>
        <end position="127"/>
    </location>
</feature>
<reference evidence="3" key="1">
    <citation type="journal article" date="2019" name="Int. J. Syst. Evol. Microbiol.">
        <title>The Global Catalogue of Microorganisms (GCM) 10K type strain sequencing project: providing services to taxonomists for standard genome sequencing and annotation.</title>
        <authorList>
            <consortium name="The Broad Institute Genomics Platform"/>
            <consortium name="The Broad Institute Genome Sequencing Center for Infectious Disease"/>
            <person name="Wu L."/>
            <person name="Ma J."/>
        </authorList>
    </citation>
    <scope>NUCLEOTIDE SEQUENCE [LARGE SCALE GENOMIC DNA]</scope>
    <source>
        <strain evidence="3">CCM 7435</strain>
    </source>
</reference>
<organism evidence="2 3">
    <name type="scientific">Ancylobacter oerskovii</name>
    <dbReference type="NCBI Taxonomy" id="459519"/>
    <lineage>
        <taxon>Bacteria</taxon>
        <taxon>Pseudomonadati</taxon>
        <taxon>Pseudomonadota</taxon>
        <taxon>Alphaproteobacteria</taxon>
        <taxon>Hyphomicrobiales</taxon>
        <taxon>Xanthobacteraceae</taxon>
        <taxon>Ancylobacter</taxon>
    </lineage>
</organism>
<dbReference type="Gene3D" id="3.40.50.1110">
    <property type="entry name" value="SGNH hydrolase"/>
    <property type="match status" value="1"/>
</dbReference>
<dbReference type="EMBL" id="JBHUHD010000001">
    <property type="protein sequence ID" value="MFD2138954.1"/>
    <property type="molecule type" value="Genomic_DNA"/>
</dbReference>
<feature type="region of interest" description="Disordered" evidence="1">
    <location>
        <begin position="391"/>
        <end position="464"/>
    </location>
</feature>
<comment type="caution">
    <text evidence="2">The sequence shown here is derived from an EMBL/GenBank/DDBJ whole genome shotgun (WGS) entry which is preliminary data.</text>
</comment>
<evidence type="ECO:0000256" key="1">
    <source>
        <dbReference type="SAM" id="MobiDB-lite"/>
    </source>
</evidence>
<feature type="region of interest" description="Disordered" evidence="1">
    <location>
        <begin position="48"/>
        <end position="88"/>
    </location>
</feature>
<dbReference type="Proteomes" id="UP001597299">
    <property type="component" value="Unassembled WGS sequence"/>
</dbReference>
<dbReference type="SUPFAM" id="SSF52266">
    <property type="entry name" value="SGNH hydrolase"/>
    <property type="match status" value="1"/>
</dbReference>
<dbReference type="RefSeq" id="WP_213355095.1">
    <property type="nucleotide sequence ID" value="NZ_JAHBGB010000041.1"/>
</dbReference>
<gene>
    <name evidence="2" type="ORF">ACFSNC_00940</name>
</gene>
<evidence type="ECO:0000313" key="3">
    <source>
        <dbReference type="Proteomes" id="UP001597299"/>
    </source>
</evidence>